<dbReference type="EMBL" id="UOGB01000101">
    <property type="protein sequence ID" value="VAX18151.1"/>
    <property type="molecule type" value="Genomic_DNA"/>
</dbReference>
<evidence type="ECO:0008006" key="2">
    <source>
        <dbReference type="Google" id="ProtNLM"/>
    </source>
</evidence>
<proteinExistence type="predicted"/>
<gene>
    <name evidence="1" type="ORF">MNBD_NITROSPINAE03-699</name>
</gene>
<dbReference type="InterPro" id="IPR027417">
    <property type="entry name" value="P-loop_NTPase"/>
</dbReference>
<dbReference type="SUPFAM" id="SSF52540">
    <property type="entry name" value="P-loop containing nucleoside triphosphate hydrolases"/>
    <property type="match status" value="1"/>
</dbReference>
<reference evidence="1" key="1">
    <citation type="submission" date="2018-06" db="EMBL/GenBank/DDBJ databases">
        <authorList>
            <person name="Zhirakovskaya E."/>
        </authorList>
    </citation>
    <scope>NUCLEOTIDE SEQUENCE</scope>
</reference>
<name>A0A3B1BUE5_9ZZZZ</name>
<accession>A0A3B1BUE5</accession>
<sequence>MSLKLLVNGFFRSGTTILWKILRDSNPSMSVFYEPCHEQIMDNLKKFRQEPFDDEVQGFRVWNEYMEIPGLMEKIDKNHPNSGRGNLFPEKAEDVVAYVEIYDQLKKNCILQTNRWSFCLAEIGRAYDCRVIHIIRNPFDIYSSMLKVYMGQGSALKCLIKSALKPFYAGKAYGIIDMYEFVVRKFDHNYGKLDGKSGLLFKESPFNMFLIVWTLSNYHAIKGLEAIGETVIVYEKFTSNSKRAEKLVERAGEVLFKCDGVLKKSKRAEFADNEEKDELINITEKLGVGKEMRYILTKAAL</sequence>
<organism evidence="1">
    <name type="scientific">hydrothermal vent metagenome</name>
    <dbReference type="NCBI Taxonomy" id="652676"/>
    <lineage>
        <taxon>unclassified sequences</taxon>
        <taxon>metagenomes</taxon>
        <taxon>ecological metagenomes</taxon>
    </lineage>
</organism>
<dbReference type="AlphaFoldDB" id="A0A3B1BUE5"/>
<protein>
    <recommendedName>
        <fullName evidence="2">Sulfotransferase domain-containing protein</fullName>
    </recommendedName>
</protein>
<evidence type="ECO:0000313" key="1">
    <source>
        <dbReference type="EMBL" id="VAX18151.1"/>
    </source>
</evidence>
<dbReference type="Gene3D" id="3.40.50.300">
    <property type="entry name" value="P-loop containing nucleotide triphosphate hydrolases"/>
    <property type="match status" value="1"/>
</dbReference>